<organism evidence="1">
    <name type="scientific">Podoviridae sp. ctG4L18</name>
    <dbReference type="NCBI Taxonomy" id="2825234"/>
    <lineage>
        <taxon>Viruses</taxon>
        <taxon>Duplodnaviria</taxon>
        <taxon>Heunggongvirae</taxon>
        <taxon>Uroviricota</taxon>
        <taxon>Caudoviricetes</taxon>
    </lineage>
</organism>
<sequence>MTRIIQNNGGFKIGEINDDINKAKFGQSAAFKMTNDAQNSSLMID</sequence>
<reference evidence="1" key="1">
    <citation type="journal article" date="2021" name="Proc. Natl. Acad. Sci. U.S.A.">
        <title>A Catalog of Tens of Thousands of Viruses from Human Metagenomes Reveals Hidden Associations with Chronic Diseases.</title>
        <authorList>
            <person name="Tisza M.J."/>
            <person name="Buck C.B."/>
        </authorList>
    </citation>
    <scope>NUCLEOTIDE SEQUENCE</scope>
    <source>
        <strain evidence="1">CtG4L18</strain>
    </source>
</reference>
<evidence type="ECO:0000313" key="1">
    <source>
        <dbReference type="EMBL" id="DAF96152.1"/>
    </source>
</evidence>
<dbReference type="EMBL" id="BK016114">
    <property type="protein sequence ID" value="DAF96152.1"/>
    <property type="molecule type" value="Genomic_DNA"/>
</dbReference>
<proteinExistence type="predicted"/>
<accession>A0A8S5UNT6</accession>
<protein>
    <submittedName>
        <fullName evidence="1">Uncharacterized protein</fullName>
    </submittedName>
</protein>
<name>A0A8S5UNT6_9CAUD</name>